<reference evidence="1 2" key="1">
    <citation type="submission" date="2017-11" db="EMBL/GenBank/DDBJ databases">
        <title>The genome of Rhizophagus clarus HR1 reveals common genetic basis of auxotrophy among arbuscular mycorrhizal fungi.</title>
        <authorList>
            <person name="Kobayashi Y."/>
        </authorList>
    </citation>
    <scope>NUCLEOTIDE SEQUENCE [LARGE SCALE GENOMIC DNA]</scope>
    <source>
        <strain evidence="1 2">HR1</strain>
    </source>
</reference>
<organism evidence="1 2">
    <name type="scientific">Rhizophagus clarus</name>
    <dbReference type="NCBI Taxonomy" id="94130"/>
    <lineage>
        <taxon>Eukaryota</taxon>
        <taxon>Fungi</taxon>
        <taxon>Fungi incertae sedis</taxon>
        <taxon>Mucoromycota</taxon>
        <taxon>Glomeromycotina</taxon>
        <taxon>Glomeromycetes</taxon>
        <taxon>Glomerales</taxon>
        <taxon>Glomeraceae</taxon>
        <taxon>Rhizophagus</taxon>
    </lineage>
</organism>
<gene>
    <name evidence="1" type="ORF">RclHR1_04210006</name>
</gene>
<proteinExistence type="predicted"/>
<sequence>MMTRRKTPEGGLLDGWFFKILGWVNFQLFGRDNLVKLNERPKWKRALEAFKRASAIYKAKYNKTPVIVYNNINKLANINSKALDTLQDDAKMYTDYQEYIAVFITSEGSVLRKMRSRSVWSRAERPIEISDLSKEKSIKYLTEKHMINETKAEKLYDLVGVTL</sequence>
<keyword evidence="2" id="KW-1185">Reference proteome</keyword>
<comment type="caution">
    <text evidence="1">The sequence shown here is derived from an EMBL/GenBank/DDBJ whole genome shotgun (WGS) entry which is preliminary data.</text>
</comment>
<name>A0A2Z6RX49_9GLOM</name>
<evidence type="ECO:0000313" key="2">
    <source>
        <dbReference type="Proteomes" id="UP000247702"/>
    </source>
</evidence>
<protein>
    <submittedName>
        <fullName evidence="1">Uncharacterized protein</fullName>
    </submittedName>
</protein>
<dbReference type="Proteomes" id="UP000247702">
    <property type="component" value="Unassembled WGS sequence"/>
</dbReference>
<accession>A0A2Z6RX49</accession>
<evidence type="ECO:0000313" key="1">
    <source>
        <dbReference type="EMBL" id="GBC01520.1"/>
    </source>
</evidence>
<dbReference type="EMBL" id="BEXD01003569">
    <property type="protein sequence ID" value="GBC01520.1"/>
    <property type="molecule type" value="Genomic_DNA"/>
</dbReference>
<dbReference type="AlphaFoldDB" id="A0A2Z6RX49"/>